<reference evidence="2" key="1">
    <citation type="submission" date="2018-05" db="EMBL/GenBank/DDBJ databases">
        <authorList>
            <person name="Lanie J.A."/>
            <person name="Ng W.-L."/>
            <person name="Kazmierczak K.M."/>
            <person name="Andrzejewski T.M."/>
            <person name="Davidsen T.M."/>
            <person name="Wayne K.J."/>
            <person name="Tettelin H."/>
            <person name="Glass J.I."/>
            <person name="Rusch D."/>
            <person name="Podicherti R."/>
            <person name="Tsui H.-C.T."/>
            <person name="Winkler M.E."/>
        </authorList>
    </citation>
    <scope>NUCLEOTIDE SEQUENCE</scope>
</reference>
<gene>
    <name evidence="2" type="ORF">METZ01_LOCUS261824</name>
</gene>
<name>A0A382JA37_9ZZZZ</name>
<dbReference type="AlphaFoldDB" id="A0A382JA37"/>
<feature type="region of interest" description="Disordered" evidence="1">
    <location>
        <begin position="1"/>
        <end position="20"/>
    </location>
</feature>
<organism evidence="2">
    <name type="scientific">marine metagenome</name>
    <dbReference type="NCBI Taxonomy" id="408172"/>
    <lineage>
        <taxon>unclassified sequences</taxon>
        <taxon>metagenomes</taxon>
        <taxon>ecological metagenomes</taxon>
    </lineage>
</organism>
<evidence type="ECO:0000313" key="2">
    <source>
        <dbReference type="EMBL" id="SVC08970.1"/>
    </source>
</evidence>
<feature type="non-terminal residue" evidence="2">
    <location>
        <position position="46"/>
    </location>
</feature>
<dbReference type="EMBL" id="UINC01072955">
    <property type="protein sequence ID" value="SVC08970.1"/>
    <property type="molecule type" value="Genomic_DNA"/>
</dbReference>
<evidence type="ECO:0000256" key="1">
    <source>
        <dbReference type="SAM" id="MobiDB-lite"/>
    </source>
</evidence>
<protein>
    <submittedName>
        <fullName evidence="2">Uncharacterized protein</fullName>
    </submittedName>
</protein>
<accession>A0A382JA37</accession>
<sequence length="46" mass="4828">MAELQGADVGGDGPTVIDRNPRCVAEHRPEAVGDDVEVIPNRGVSE</sequence>
<proteinExistence type="predicted"/>